<dbReference type="GO" id="GO:0005771">
    <property type="term" value="C:multivesicular body"/>
    <property type="evidence" value="ECO:0007669"/>
    <property type="project" value="TreeGrafter"/>
</dbReference>
<feature type="coiled-coil region" evidence="5">
    <location>
        <begin position="28"/>
        <end position="55"/>
    </location>
</feature>
<evidence type="ECO:0000256" key="4">
    <source>
        <dbReference type="ARBA" id="ARBA00041628"/>
    </source>
</evidence>
<proteinExistence type="inferred from homology"/>
<reference evidence="7" key="1">
    <citation type="submission" date="2025-08" db="UniProtKB">
        <authorList>
            <consortium name="Ensembl"/>
        </authorList>
    </citation>
    <scope>IDENTIFICATION</scope>
</reference>
<sequence>MNRIFGRGTPKAPPPNLTDCIGTVDSRAESTDKKIARLDAELVKYKDQMKKMRDGPSKLFSMSTAVKTKLYFIIISSRYEGQRDNLMQQSFNMEQTNYTLQTLKDTKTTVDAMKIGLKDMKKAYKHVKIDQIEDLQDELGDMMEDANDIQEALGRSYGTPEIDDDDLEAELDALGDELLMDDDSSYLDEASTAPSIPEGMPGDKSVNRDGVLVDEFGLPQIPAT</sequence>
<dbReference type="AlphaFoldDB" id="A0A8C9ZVX0"/>
<evidence type="ECO:0000256" key="1">
    <source>
        <dbReference type="ARBA" id="ARBA00006190"/>
    </source>
</evidence>
<dbReference type="PANTHER" id="PTHR22761">
    <property type="entry name" value="CHARGED MULTIVESICULAR BODY PROTEIN"/>
    <property type="match status" value="1"/>
</dbReference>
<keyword evidence="8" id="KW-1185">Reference proteome</keyword>
<evidence type="ECO:0000256" key="6">
    <source>
        <dbReference type="SAM" id="MobiDB-lite"/>
    </source>
</evidence>
<organism evidence="7 8">
    <name type="scientific">Sander lucioperca</name>
    <name type="common">Pike-perch</name>
    <name type="synonym">Perca lucioperca</name>
    <dbReference type="NCBI Taxonomy" id="283035"/>
    <lineage>
        <taxon>Eukaryota</taxon>
        <taxon>Metazoa</taxon>
        <taxon>Chordata</taxon>
        <taxon>Craniata</taxon>
        <taxon>Vertebrata</taxon>
        <taxon>Euteleostomi</taxon>
        <taxon>Actinopterygii</taxon>
        <taxon>Neopterygii</taxon>
        <taxon>Teleostei</taxon>
        <taxon>Neoteleostei</taxon>
        <taxon>Acanthomorphata</taxon>
        <taxon>Eupercaria</taxon>
        <taxon>Perciformes</taxon>
        <taxon>Percoidei</taxon>
        <taxon>Percidae</taxon>
        <taxon>Luciopercinae</taxon>
        <taxon>Sander</taxon>
    </lineage>
</organism>
<name>A0A8C9ZVX0_SANLU</name>
<evidence type="ECO:0000256" key="3">
    <source>
        <dbReference type="ARBA" id="ARBA00041078"/>
    </source>
</evidence>
<accession>A0A8C9ZVX0</accession>
<comment type="similarity">
    <text evidence="1">Belongs to the SNF7 family.</text>
</comment>
<reference evidence="7" key="2">
    <citation type="submission" date="2025-09" db="UniProtKB">
        <authorList>
            <consortium name="Ensembl"/>
        </authorList>
    </citation>
    <scope>IDENTIFICATION</scope>
</reference>
<dbReference type="Proteomes" id="UP000694568">
    <property type="component" value="Unplaced"/>
</dbReference>
<keyword evidence="2 5" id="KW-0175">Coiled coil</keyword>
<evidence type="ECO:0000256" key="2">
    <source>
        <dbReference type="ARBA" id="ARBA00023054"/>
    </source>
</evidence>
<dbReference type="GO" id="GO:0006900">
    <property type="term" value="P:vesicle budding from membrane"/>
    <property type="evidence" value="ECO:0007669"/>
    <property type="project" value="TreeGrafter"/>
</dbReference>
<feature type="region of interest" description="Disordered" evidence="6">
    <location>
        <begin position="187"/>
        <end position="208"/>
    </location>
</feature>
<dbReference type="InterPro" id="IPR005024">
    <property type="entry name" value="Snf7_fam"/>
</dbReference>
<feature type="region of interest" description="Disordered" evidence="6">
    <location>
        <begin position="1"/>
        <end position="23"/>
    </location>
</feature>
<dbReference type="Pfam" id="PF03357">
    <property type="entry name" value="Snf7"/>
    <property type="match status" value="1"/>
</dbReference>
<dbReference type="GeneTree" id="ENSGT00550000074817"/>
<dbReference type="Ensembl" id="ENSSLUT00000047730.1">
    <property type="protein sequence ID" value="ENSSLUP00000046303.1"/>
    <property type="gene ID" value="ENSSLUG00000020380.1"/>
</dbReference>
<evidence type="ECO:0000313" key="8">
    <source>
        <dbReference type="Proteomes" id="UP000694568"/>
    </source>
</evidence>
<dbReference type="PANTHER" id="PTHR22761:SF12">
    <property type="entry name" value="CHARGED MULTIVESICULAR BODY PROTEIN 5"/>
    <property type="match status" value="1"/>
</dbReference>
<evidence type="ECO:0000256" key="5">
    <source>
        <dbReference type="SAM" id="Coils"/>
    </source>
</evidence>
<dbReference type="GO" id="GO:0032511">
    <property type="term" value="P:late endosome to vacuole transport via multivesicular body sorting pathway"/>
    <property type="evidence" value="ECO:0007669"/>
    <property type="project" value="TreeGrafter"/>
</dbReference>
<protein>
    <recommendedName>
        <fullName evidence="3">Charged multivesicular body protein 5</fullName>
    </recommendedName>
    <alternativeName>
        <fullName evidence="4">Chromatin-modifying protein 5</fullName>
    </alternativeName>
</protein>
<evidence type="ECO:0000313" key="7">
    <source>
        <dbReference type="Ensembl" id="ENSSLUP00000046303.1"/>
    </source>
</evidence>
<gene>
    <name evidence="7" type="primary">chmp5b</name>
</gene>
<dbReference type="Gene3D" id="6.10.140.1230">
    <property type="match status" value="1"/>
</dbReference>